<name>A0ABR7VVP0_VIRHA</name>
<comment type="caution">
    <text evidence="1">The sequence shown here is derived from an EMBL/GenBank/DDBJ whole genome shotgun (WGS) entry which is preliminary data.</text>
</comment>
<dbReference type="Proteomes" id="UP000621631">
    <property type="component" value="Unassembled WGS sequence"/>
</dbReference>
<protein>
    <submittedName>
        <fullName evidence="1">DUF4238 domain-containing protein</fullName>
    </submittedName>
</protein>
<evidence type="ECO:0000313" key="1">
    <source>
        <dbReference type="EMBL" id="MBD1224807.1"/>
    </source>
</evidence>
<organism evidence="1 2">
    <name type="scientific">Virgibacillus halodenitrificans</name>
    <name type="common">Bacillus halodenitrificans</name>
    <dbReference type="NCBI Taxonomy" id="1482"/>
    <lineage>
        <taxon>Bacteria</taxon>
        <taxon>Bacillati</taxon>
        <taxon>Bacillota</taxon>
        <taxon>Bacilli</taxon>
        <taxon>Bacillales</taxon>
        <taxon>Bacillaceae</taxon>
        <taxon>Virgibacillus</taxon>
    </lineage>
</organism>
<reference evidence="1 2" key="1">
    <citation type="submission" date="2020-09" db="EMBL/GenBank/DDBJ databases">
        <title>Draft Genome Sequences of Oil-Oxidizing Bacteria Halomonas titanicae, Marinobacter lutaoensis, and Virgibacillus halodenitrificans Isolated from Highly Saline Environments.</title>
        <authorList>
            <person name="Grouzdev D.S."/>
            <person name="Sokolova D.S."/>
            <person name="Semenova E.M."/>
            <person name="Borzenkov I.A."/>
            <person name="Bidzhieva S.K."/>
            <person name="Poltaraus A.B."/>
            <person name="Nazina T.N."/>
        </authorList>
    </citation>
    <scope>NUCLEOTIDE SEQUENCE [LARGE SCALE GENOMIC DNA]</scope>
    <source>
        <strain evidence="1 2">VKM B-3472D</strain>
    </source>
</reference>
<accession>A0ABR7VVP0</accession>
<dbReference type="InterPro" id="IPR025332">
    <property type="entry name" value="DUF4238"/>
</dbReference>
<gene>
    <name evidence="1" type="ORF">IC602_19515</name>
</gene>
<evidence type="ECO:0000313" key="2">
    <source>
        <dbReference type="Proteomes" id="UP000621631"/>
    </source>
</evidence>
<dbReference type="RefSeq" id="WP_189779460.1">
    <property type="nucleotide sequence ID" value="NZ_JACWEZ010000027.1"/>
</dbReference>
<sequence>MNLPVKQHIVPKTYLEQFVSCNDKLWVFQKDTKSVRQQSINKVPIIKDFYTINENKATLEPYAIENFLATELEPLYKKYVKVFNEKRVLDILEKQQFAYVIASQKMRTVGTKKKVLKEIERALLYGESGNWVDKESIKVFAQTYYDNEEEISQKDFISRTKGIMEGVSADITEDCYIQILIDKTKELGELLAVQKWSYLVAPQGRFFLTSDNPVILENEIEDRFFPIEGLIFPVTPQVLINLNLTEEKIRVAGANEVKKVNQQIINKSDRFVFSNSENLLRGNVRKLL</sequence>
<dbReference type="Pfam" id="PF14022">
    <property type="entry name" value="DUF4238"/>
    <property type="match status" value="1"/>
</dbReference>
<proteinExistence type="predicted"/>
<keyword evidence="2" id="KW-1185">Reference proteome</keyword>
<dbReference type="EMBL" id="JACWEZ010000027">
    <property type="protein sequence ID" value="MBD1224807.1"/>
    <property type="molecule type" value="Genomic_DNA"/>
</dbReference>